<dbReference type="GO" id="GO:0005762">
    <property type="term" value="C:mitochondrial large ribosomal subunit"/>
    <property type="evidence" value="ECO:0007669"/>
    <property type="project" value="TreeGrafter"/>
</dbReference>
<evidence type="ECO:0000256" key="1">
    <source>
        <dbReference type="ARBA" id="ARBA00008931"/>
    </source>
</evidence>
<comment type="similarity">
    <text evidence="1">Belongs to the universal ribosomal protein uL16 family.</text>
</comment>
<sequence>MAKILRTNSAFIPAGSELLANFHLPLYFNKPQAASVKNYKPPVEFPEIIWPEKSARKLKTMPKAPTFFPPEKPRTMRRMIYLMRGPELVQNFLIHKQYGIQAVTGGRMKVCHFDFLQKAFNKILNKNTFAVWRVDEPWQAMSKKGSSKKMGGGKAPIHHYVTPVKAGRIILEFGGIMHPQEVWTRVAPLAENLPFPARFVSQELLEKEAEEEKRLEKANLNKYTMKYVILNNLGGCNNWLSPFDYLWFGKYR</sequence>
<dbReference type="EMBL" id="JARGDH010000003">
    <property type="protein sequence ID" value="KAL0273004.1"/>
    <property type="molecule type" value="Genomic_DNA"/>
</dbReference>
<dbReference type="GO" id="GO:0019843">
    <property type="term" value="F:rRNA binding"/>
    <property type="evidence" value="ECO:0007669"/>
    <property type="project" value="InterPro"/>
</dbReference>
<organism evidence="5">
    <name type="scientific">Menopon gallinae</name>
    <name type="common">poultry shaft louse</name>
    <dbReference type="NCBI Taxonomy" id="328185"/>
    <lineage>
        <taxon>Eukaryota</taxon>
        <taxon>Metazoa</taxon>
        <taxon>Ecdysozoa</taxon>
        <taxon>Arthropoda</taxon>
        <taxon>Hexapoda</taxon>
        <taxon>Insecta</taxon>
        <taxon>Pterygota</taxon>
        <taxon>Neoptera</taxon>
        <taxon>Paraneoptera</taxon>
        <taxon>Psocodea</taxon>
        <taxon>Troctomorpha</taxon>
        <taxon>Phthiraptera</taxon>
        <taxon>Amblycera</taxon>
        <taxon>Menoponidae</taxon>
        <taxon>Menopon</taxon>
    </lineage>
</organism>
<dbReference type="Pfam" id="PF00252">
    <property type="entry name" value="Ribosomal_L16"/>
    <property type="match status" value="1"/>
</dbReference>
<dbReference type="GO" id="GO:0003735">
    <property type="term" value="F:structural constituent of ribosome"/>
    <property type="evidence" value="ECO:0007669"/>
    <property type="project" value="InterPro"/>
</dbReference>
<dbReference type="InterPro" id="IPR047873">
    <property type="entry name" value="Ribosomal_uL16"/>
</dbReference>
<evidence type="ECO:0000256" key="3">
    <source>
        <dbReference type="ARBA" id="ARBA00023274"/>
    </source>
</evidence>
<proteinExistence type="inferred from homology"/>
<dbReference type="AlphaFoldDB" id="A0AAW2HSR9"/>
<dbReference type="InterPro" id="IPR000114">
    <property type="entry name" value="Ribosomal_uL16_bact-type"/>
</dbReference>
<dbReference type="InterPro" id="IPR036920">
    <property type="entry name" value="Ribosomal_uL16_sf"/>
</dbReference>
<gene>
    <name evidence="5" type="ORF">PYX00_005785</name>
</gene>
<reference evidence="5" key="1">
    <citation type="journal article" date="2024" name="Gigascience">
        <title>Chromosome-level genome of the poultry shaft louse Menopon gallinae provides insight into the host-switching and adaptive evolution of parasitic lice.</title>
        <authorList>
            <person name="Xu Y."/>
            <person name="Ma L."/>
            <person name="Liu S."/>
            <person name="Liang Y."/>
            <person name="Liu Q."/>
            <person name="He Z."/>
            <person name="Tian L."/>
            <person name="Duan Y."/>
            <person name="Cai W."/>
            <person name="Li H."/>
            <person name="Song F."/>
        </authorList>
    </citation>
    <scope>NUCLEOTIDE SEQUENCE</scope>
    <source>
        <strain evidence="5">Cailab_2023a</strain>
    </source>
</reference>
<dbReference type="PANTHER" id="PTHR12220:SF13">
    <property type="entry name" value="LARGE RIBOSOMAL SUBUNIT PROTEIN UL16M"/>
    <property type="match status" value="1"/>
</dbReference>
<dbReference type="Gene3D" id="3.90.1170.10">
    <property type="entry name" value="Ribosomal protein L10e/L16"/>
    <property type="match status" value="1"/>
</dbReference>
<evidence type="ECO:0000256" key="4">
    <source>
        <dbReference type="ARBA" id="ARBA00035302"/>
    </source>
</evidence>
<name>A0AAW2HSR9_9NEOP</name>
<dbReference type="PANTHER" id="PTHR12220">
    <property type="entry name" value="50S/60S RIBOSOMAL PROTEIN L16"/>
    <property type="match status" value="1"/>
</dbReference>
<keyword evidence="3" id="KW-0687">Ribonucleoprotein</keyword>
<dbReference type="SUPFAM" id="SSF54686">
    <property type="entry name" value="Ribosomal protein L16p/L10e"/>
    <property type="match status" value="1"/>
</dbReference>
<evidence type="ECO:0000256" key="2">
    <source>
        <dbReference type="ARBA" id="ARBA00022980"/>
    </source>
</evidence>
<keyword evidence="2" id="KW-0689">Ribosomal protein</keyword>
<evidence type="ECO:0000313" key="5">
    <source>
        <dbReference type="EMBL" id="KAL0273004.1"/>
    </source>
</evidence>
<dbReference type="GO" id="GO:0032543">
    <property type="term" value="P:mitochondrial translation"/>
    <property type="evidence" value="ECO:0007669"/>
    <property type="project" value="TreeGrafter"/>
</dbReference>
<comment type="caution">
    <text evidence="5">The sequence shown here is derived from an EMBL/GenBank/DDBJ whole genome shotgun (WGS) entry which is preliminary data.</text>
</comment>
<protein>
    <recommendedName>
        <fullName evidence="4">Large ribosomal subunit protein uL16m</fullName>
    </recommendedName>
</protein>
<accession>A0AAW2HSR9</accession>